<accession>A0A9P8MGT1</accession>
<feature type="region of interest" description="Disordered" evidence="1">
    <location>
        <begin position="98"/>
        <end position="134"/>
    </location>
</feature>
<protein>
    <submittedName>
        <fullName evidence="2">Uncharacterized protein</fullName>
    </submittedName>
</protein>
<name>A0A9P8MGT1_9HYPO</name>
<dbReference type="Proteomes" id="UP000764110">
    <property type="component" value="Unassembled WGS sequence"/>
</dbReference>
<reference evidence="2 3" key="1">
    <citation type="submission" date="2020-07" db="EMBL/GenBank/DDBJ databases">
        <title>Metarhizium humberi genome.</title>
        <authorList>
            <person name="Lysoe E."/>
        </authorList>
    </citation>
    <scope>NUCLEOTIDE SEQUENCE [LARGE SCALE GENOMIC DNA]</scope>
    <source>
        <strain evidence="2 3">ESALQ1638</strain>
    </source>
</reference>
<keyword evidence="3" id="KW-1185">Reference proteome</keyword>
<evidence type="ECO:0000313" key="2">
    <source>
        <dbReference type="EMBL" id="KAH0599019.1"/>
    </source>
</evidence>
<gene>
    <name evidence="2" type="ORF">MHUMG1_03133</name>
</gene>
<dbReference type="AlphaFoldDB" id="A0A9P8MGT1"/>
<dbReference type="EMBL" id="JACEFI010000004">
    <property type="protein sequence ID" value="KAH0599019.1"/>
    <property type="molecule type" value="Genomic_DNA"/>
</dbReference>
<evidence type="ECO:0000256" key="1">
    <source>
        <dbReference type="SAM" id="MobiDB-lite"/>
    </source>
</evidence>
<comment type="caution">
    <text evidence="2">The sequence shown here is derived from an EMBL/GenBank/DDBJ whole genome shotgun (WGS) entry which is preliminary data.</text>
</comment>
<organism evidence="2 3">
    <name type="scientific">Metarhizium humberi</name>
    <dbReference type="NCBI Taxonomy" id="2596975"/>
    <lineage>
        <taxon>Eukaryota</taxon>
        <taxon>Fungi</taxon>
        <taxon>Dikarya</taxon>
        <taxon>Ascomycota</taxon>
        <taxon>Pezizomycotina</taxon>
        <taxon>Sordariomycetes</taxon>
        <taxon>Hypocreomycetidae</taxon>
        <taxon>Hypocreales</taxon>
        <taxon>Clavicipitaceae</taxon>
        <taxon>Metarhizium</taxon>
    </lineage>
</organism>
<evidence type="ECO:0000313" key="3">
    <source>
        <dbReference type="Proteomes" id="UP000764110"/>
    </source>
</evidence>
<proteinExistence type="predicted"/>
<sequence length="223" mass="24481">MTCIHISVNGWLCWAVRDTKTPEARRGGWELVVCSRGRLVGLWDSTDSVDSMQSTTWHAADLLQHQCKANRLGNSPAGGTLYSVVAGTRKLRLYPKEERSTADLSATLAGRSPPTSPPGAESTDSRTLTSRMHRWSRSRIRSRSEAAPKWRICQQYESIAGTVGTPEEVAEAYINCIKDSFATSGVVLSNDGGLLNGGFKDEFKLNWVLSLTSASRHVIIQVE</sequence>